<comment type="catalytic activity">
    <reaction evidence="5">
        <text>N-terminal L-alanyl-[ribosomal protein bS18] + acetyl-CoA = N-terminal N(alpha)-acetyl-L-alanyl-[ribosomal protein bS18] + CoA + H(+)</text>
        <dbReference type="Rhea" id="RHEA:43756"/>
        <dbReference type="Rhea" id="RHEA-COMP:10676"/>
        <dbReference type="Rhea" id="RHEA-COMP:10677"/>
        <dbReference type="ChEBI" id="CHEBI:15378"/>
        <dbReference type="ChEBI" id="CHEBI:57287"/>
        <dbReference type="ChEBI" id="CHEBI:57288"/>
        <dbReference type="ChEBI" id="CHEBI:64718"/>
        <dbReference type="ChEBI" id="CHEBI:83683"/>
        <dbReference type="EC" id="2.3.1.266"/>
    </reaction>
</comment>
<dbReference type="InterPro" id="IPR016181">
    <property type="entry name" value="Acyl_CoA_acyltransferase"/>
</dbReference>
<evidence type="ECO:0000256" key="1">
    <source>
        <dbReference type="ARBA" id="ARBA00005395"/>
    </source>
</evidence>
<sequence length="149" mass="17296">MGQGMQIRQMTLDDVDGVVYVEERSFSHPWTREAFENEMRTNQFATYFVAEDDGFIIGYCGQWLILDESHVTNIAVLPNYRGYKIGETLLKKAILYAKLGRAKRMSLEVRVSNEVAQNLYRKLGFQNGGIRKNYYTDNHEDALVMWVNL</sequence>
<dbReference type="AlphaFoldDB" id="A0A8J2YNV0"/>
<dbReference type="InterPro" id="IPR006464">
    <property type="entry name" value="AcTrfase_RimI/Ard1"/>
</dbReference>
<dbReference type="PANTHER" id="PTHR43420">
    <property type="entry name" value="ACETYLTRANSFERASE"/>
    <property type="match status" value="1"/>
</dbReference>
<keyword evidence="8" id="KW-1185">Reference proteome</keyword>
<dbReference type="InterPro" id="IPR000182">
    <property type="entry name" value="GNAT_dom"/>
</dbReference>
<keyword evidence="4" id="KW-0012">Acyltransferase</keyword>
<evidence type="ECO:0000259" key="6">
    <source>
        <dbReference type="PROSITE" id="PS51186"/>
    </source>
</evidence>
<dbReference type="Gene3D" id="3.40.630.30">
    <property type="match status" value="1"/>
</dbReference>
<comment type="caution">
    <text evidence="7">The sequence shown here is derived from an EMBL/GenBank/DDBJ whole genome shotgun (WGS) entry which is preliminary data.</text>
</comment>
<evidence type="ECO:0000313" key="8">
    <source>
        <dbReference type="Proteomes" id="UP000628775"/>
    </source>
</evidence>
<evidence type="ECO:0000256" key="3">
    <source>
        <dbReference type="ARBA" id="ARBA00022679"/>
    </source>
</evidence>
<comment type="similarity">
    <text evidence="1 5">Belongs to the acetyltransferase family. RimI subfamily.</text>
</comment>
<comment type="function">
    <text evidence="5">Acetylates the N-terminal alanine of ribosomal protein bS18.</text>
</comment>
<proteinExistence type="inferred from homology"/>
<dbReference type="PROSITE" id="PS51186">
    <property type="entry name" value="GNAT"/>
    <property type="match status" value="1"/>
</dbReference>
<feature type="domain" description="N-acetyltransferase" evidence="6">
    <location>
        <begin position="5"/>
        <end position="149"/>
    </location>
</feature>
<dbReference type="SUPFAM" id="SSF55729">
    <property type="entry name" value="Acyl-CoA N-acyltransferases (Nat)"/>
    <property type="match status" value="1"/>
</dbReference>
<dbReference type="InterPro" id="IPR050680">
    <property type="entry name" value="YpeA/RimI_acetyltransf"/>
</dbReference>
<dbReference type="CDD" id="cd04301">
    <property type="entry name" value="NAT_SF"/>
    <property type="match status" value="1"/>
</dbReference>
<organism evidence="7 8">
    <name type="scientific">Pullulanibacillus camelliae</name>
    <dbReference type="NCBI Taxonomy" id="1707096"/>
    <lineage>
        <taxon>Bacteria</taxon>
        <taxon>Bacillati</taxon>
        <taxon>Bacillota</taxon>
        <taxon>Bacilli</taxon>
        <taxon>Bacillales</taxon>
        <taxon>Sporolactobacillaceae</taxon>
        <taxon>Pullulanibacillus</taxon>
    </lineage>
</organism>
<dbReference type="Pfam" id="PF00583">
    <property type="entry name" value="Acetyltransf_1"/>
    <property type="match status" value="1"/>
</dbReference>
<evidence type="ECO:0000256" key="2">
    <source>
        <dbReference type="ARBA" id="ARBA00022490"/>
    </source>
</evidence>
<gene>
    <name evidence="7" type="primary">rimI</name>
    <name evidence="7" type="ORF">GCM10011391_38610</name>
</gene>
<dbReference type="EMBL" id="BMIR01000032">
    <property type="protein sequence ID" value="GGE55909.1"/>
    <property type="molecule type" value="Genomic_DNA"/>
</dbReference>
<accession>A0A8J2YNV0</accession>
<reference evidence="7" key="2">
    <citation type="submission" date="2020-09" db="EMBL/GenBank/DDBJ databases">
        <authorList>
            <person name="Sun Q."/>
            <person name="Zhou Y."/>
        </authorList>
    </citation>
    <scope>NUCLEOTIDE SEQUENCE</scope>
    <source>
        <strain evidence="7">CGMCC 1.15371</strain>
    </source>
</reference>
<name>A0A8J2YNV0_9BACL</name>
<dbReference type="NCBIfam" id="TIGR01575">
    <property type="entry name" value="rimI"/>
    <property type="match status" value="1"/>
</dbReference>
<keyword evidence="3" id="KW-0808">Transferase</keyword>
<comment type="subcellular location">
    <subcellularLocation>
        <location evidence="5">Cytoplasm</location>
    </subcellularLocation>
</comment>
<reference evidence="7" key="1">
    <citation type="journal article" date="2014" name="Int. J. Syst. Evol. Microbiol.">
        <title>Complete genome sequence of Corynebacterium casei LMG S-19264T (=DSM 44701T), isolated from a smear-ripened cheese.</title>
        <authorList>
            <consortium name="US DOE Joint Genome Institute (JGI-PGF)"/>
            <person name="Walter F."/>
            <person name="Albersmeier A."/>
            <person name="Kalinowski J."/>
            <person name="Ruckert C."/>
        </authorList>
    </citation>
    <scope>NUCLEOTIDE SEQUENCE</scope>
    <source>
        <strain evidence="7">CGMCC 1.15371</strain>
    </source>
</reference>
<dbReference type="EC" id="2.3.1.266" evidence="5"/>
<evidence type="ECO:0000256" key="5">
    <source>
        <dbReference type="RuleBase" id="RU363094"/>
    </source>
</evidence>
<dbReference type="GO" id="GO:0008999">
    <property type="term" value="F:protein-N-terminal-alanine acetyltransferase activity"/>
    <property type="evidence" value="ECO:0007669"/>
    <property type="project" value="UniProtKB-EC"/>
</dbReference>
<dbReference type="Proteomes" id="UP000628775">
    <property type="component" value="Unassembled WGS sequence"/>
</dbReference>
<protein>
    <recommendedName>
        <fullName evidence="5">[Ribosomal protein bS18]-alanine N-acetyltransferase</fullName>
        <ecNumber evidence="5">2.3.1.266</ecNumber>
    </recommendedName>
</protein>
<evidence type="ECO:0000313" key="7">
    <source>
        <dbReference type="EMBL" id="GGE55909.1"/>
    </source>
</evidence>
<dbReference type="RefSeq" id="WP_188698809.1">
    <property type="nucleotide sequence ID" value="NZ_BMIR01000032.1"/>
</dbReference>
<dbReference type="GO" id="GO:0005737">
    <property type="term" value="C:cytoplasm"/>
    <property type="evidence" value="ECO:0007669"/>
    <property type="project" value="UniProtKB-SubCell"/>
</dbReference>
<keyword evidence="2 5" id="KW-0963">Cytoplasm</keyword>
<dbReference type="PANTHER" id="PTHR43420:SF44">
    <property type="entry name" value="ACETYLTRANSFERASE YPEA"/>
    <property type="match status" value="1"/>
</dbReference>
<evidence type="ECO:0000256" key="4">
    <source>
        <dbReference type="ARBA" id="ARBA00023315"/>
    </source>
</evidence>